<dbReference type="RefSeq" id="XP_003648720.1">
    <property type="nucleotide sequence ID" value="XM_003648672.1"/>
</dbReference>
<dbReference type="AlphaFoldDB" id="G2QXR6"/>
<dbReference type="EMBL" id="CP003009">
    <property type="protein sequence ID" value="AEO62384.1"/>
    <property type="molecule type" value="Genomic_DNA"/>
</dbReference>
<organism evidence="2 3">
    <name type="scientific">Thermothielavioides terrestris (strain ATCC 38088 / NRRL 8126)</name>
    <name type="common">Thielavia terrestris</name>
    <dbReference type="NCBI Taxonomy" id="578455"/>
    <lineage>
        <taxon>Eukaryota</taxon>
        <taxon>Fungi</taxon>
        <taxon>Dikarya</taxon>
        <taxon>Ascomycota</taxon>
        <taxon>Pezizomycotina</taxon>
        <taxon>Sordariomycetes</taxon>
        <taxon>Sordariomycetidae</taxon>
        <taxon>Sordariales</taxon>
        <taxon>Chaetomiaceae</taxon>
        <taxon>Thermothielavioides</taxon>
        <taxon>Thermothielavioides terrestris</taxon>
    </lineage>
</organism>
<accession>G2QXR6</accession>
<feature type="region of interest" description="Disordered" evidence="1">
    <location>
        <begin position="31"/>
        <end position="51"/>
    </location>
</feature>
<gene>
    <name evidence="2" type="ORF">THITE_2125062</name>
</gene>
<protein>
    <submittedName>
        <fullName evidence="2">Uncharacterized protein</fullName>
    </submittedName>
</protein>
<evidence type="ECO:0000313" key="2">
    <source>
        <dbReference type="EMBL" id="AEO62384.1"/>
    </source>
</evidence>
<dbReference type="HOGENOM" id="CLU_1705472_0_0_1"/>
<name>G2QXR6_THETT</name>
<sequence>MYSAKKDSRQRSDVHVGVVYHAGHILRWQRGGSTVPGDVSAEPAGPGGPGDFRSSVNAGAYCLALVPHLIISPAISIHRSPAAIEHRAVDDWMLNRTVLDPEWRLPARRFRQAAPNRMEWTVPEHHQILGELNAASNSTFRRPADLCLLRMTAA</sequence>
<dbReference type="GeneID" id="11523402"/>
<evidence type="ECO:0000256" key="1">
    <source>
        <dbReference type="SAM" id="MobiDB-lite"/>
    </source>
</evidence>
<evidence type="ECO:0000313" key="3">
    <source>
        <dbReference type="Proteomes" id="UP000008181"/>
    </source>
</evidence>
<dbReference type="Proteomes" id="UP000008181">
    <property type="component" value="Chromosome 1"/>
</dbReference>
<proteinExistence type="predicted"/>
<reference evidence="2 3" key="1">
    <citation type="journal article" date="2011" name="Nat. Biotechnol.">
        <title>Comparative genomic analysis of the thermophilic biomass-degrading fungi Myceliophthora thermophila and Thielavia terrestris.</title>
        <authorList>
            <person name="Berka R.M."/>
            <person name="Grigoriev I.V."/>
            <person name="Otillar R."/>
            <person name="Salamov A."/>
            <person name="Grimwood J."/>
            <person name="Reid I."/>
            <person name="Ishmael N."/>
            <person name="John T."/>
            <person name="Darmond C."/>
            <person name="Moisan M.-C."/>
            <person name="Henrissat B."/>
            <person name="Coutinho P.M."/>
            <person name="Lombard V."/>
            <person name="Natvig D.O."/>
            <person name="Lindquist E."/>
            <person name="Schmutz J."/>
            <person name="Lucas S."/>
            <person name="Harris P."/>
            <person name="Powlowski J."/>
            <person name="Bellemare A."/>
            <person name="Taylor D."/>
            <person name="Butler G."/>
            <person name="de Vries R.P."/>
            <person name="Allijn I.E."/>
            <person name="van den Brink J."/>
            <person name="Ushinsky S."/>
            <person name="Storms R."/>
            <person name="Powell A.J."/>
            <person name="Paulsen I.T."/>
            <person name="Elbourne L.D.H."/>
            <person name="Baker S.E."/>
            <person name="Magnuson J."/>
            <person name="LaBoissiere S."/>
            <person name="Clutterbuck A.J."/>
            <person name="Martinez D."/>
            <person name="Wogulis M."/>
            <person name="de Leon A.L."/>
            <person name="Rey M.W."/>
            <person name="Tsang A."/>
        </authorList>
    </citation>
    <scope>NUCLEOTIDE SEQUENCE [LARGE SCALE GENOMIC DNA]</scope>
    <source>
        <strain evidence="3">ATCC 38088 / NRRL 8126</strain>
    </source>
</reference>
<keyword evidence="3" id="KW-1185">Reference proteome</keyword>
<dbReference type="KEGG" id="ttt:THITE_2125062"/>